<evidence type="ECO:0000256" key="2">
    <source>
        <dbReference type="ARBA" id="ARBA00005466"/>
    </source>
</evidence>
<proteinExistence type="inferred from homology"/>
<evidence type="ECO:0000256" key="5">
    <source>
        <dbReference type="ARBA" id="ARBA00023002"/>
    </source>
</evidence>
<dbReference type="Gene3D" id="3.40.462.20">
    <property type="match status" value="2"/>
</dbReference>
<dbReference type="PROSITE" id="PS51387">
    <property type="entry name" value="FAD_PCMH"/>
    <property type="match status" value="2"/>
</dbReference>
<dbReference type="Proteomes" id="UP000054988">
    <property type="component" value="Unassembled WGS sequence"/>
</dbReference>
<dbReference type="PANTHER" id="PTHR42973">
    <property type="entry name" value="BINDING OXIDOREDUCTASE, PUTATIVE (AFU_ORTHOLOGUE AFUA_1G17690)-RELATED"/>
    <property type="match status" value="1"/>
</dbReference>
<name>A0A0W0F2T9_MONRR</name>
<dbReference type="PROSITE" id="PS00862">
    <property type="entry name" value="OX2_COVAL_FAD"/>
    <property type="match status" value="2"/>
</dbReference>
<dbReference type="GO" id="GO:0071949">
    <property type="term" value="F:FAD binding"/>
    <property type="evidence" value="ECO:0007669"/>
    <property type="project" value="InterPro"/>
</dbReference>
<feature type="domain" description="FAD-binding PCMH-type" evidence="8">
    <location>
        <begin position="49"/>
        <end position="222"/>
    </location>
</feature>
<evidence type="ECO:0000313" key="10">
    <source>
        <dbReference type="Proteomes" id="UP000054988"/>
    </source>
</evidence>
<evidence type="ECO:0000256" key="4">
    <source>
        <dbReference type="ARBA" id="ARBA00022827"/>
    </source>
</evidence>
<dbReference type="InterPro" id="IPR012951">
    <property type="entry name" value="BBE"/>
</dbReference>
<dbReference type="AlphaFoldDB" id="A0A0W0F2T9"/>
<dbReference type="InterPro" id="IPR016169">
    <property type="entry name" value="FAD-bd_PCMH_sub2"/>
</dbReference>
<dbReference type="SUPFAM" id="SSF56176">
    <property type="entry name" value="FAD-binding/transporter-associated domain-like"/>
    <property type="match status" value="2"/>
</dbReference>
<dbReference type="InterPro" id="IPR016166">
    <property type="entry name" value="FAD-bd_PCMH"/>
</dbReference>
<feature type="signal peptide" evidence="7">
    <location>
        <begin position="1"/>
        <end position="17"/>
    </location>
</feature>
<sequence>MLSSILLGCLFLASALGDLRSDLNQAGVSAVLPGDSGYDGAAKPYNTRFNQIQPAAIGFPKSAEDVSKLVTIGSKNNLPVSARSGGHSYVANGLGGRSGTLVIDMSNMKKITVDGSTHIATIETGNRLGNVALGLNDAGRALPHGTCLYVGIGGHMAYGGFGVTSRMWGLTLDTVQAVNAVLPNGTIIRATSNTYSDLFWAFRGAAPSFGIITSVETTTFSTPSSSLIFSHEWFNLQTNTAATALLNLQSYAQNQGLPSEFGVEIVIGKADSQGRLYFSLSGGYYGSNGQSGLGQILDPLLQALQLPASDSGLNIKSNGSYIDSVRALAVDDGGLDTNGSDTTDNFYAKSIMIPEGAPLSSQACESFMKYLGDVGQGSSLDWFTEIELFGGKNSKINSVAVDSTAFGRRDSLLTMQLYASAGKASSFPQDAFTFLDGLVQTMTSAMPSDWNYGAYANYIDERQDNWQQRYFGTHYQRLQTLKTQVDPRNTLVFPQSVEPGSGSGSGSANGQSSQDPPRMDNGARALLWKSTGYKPFYERNAFFTIKMLFRLLWSFLSAGVLADLRGDLNEAGVAAVFPGDSGYIAAAKAYNTRFDPKPKAVAYPKSPQDVSKVVGIALKNELSVSARSGGHSYVANGLAGSLVIDLANMKGITVDPSTRVAKIETGNRLGNIAKGLNSVGRALPHGTCPYVGIGGHSAYGGFGYTSRMWGLTLDTVGAIDAVLANGTIVRATNDANPDLFWAFRGAAPSYGIVTSIEVVTFPAPNPSYIFIYEWFALPNQAAATALHAFQTYAQRSPSSGAFPPELGIELVLLKGERKGTVYFAFQGGLYGKTVDSLKNILDPLIQAMHLPKPDTPLTVKGNGSYIDTVCVLAEEDGGLDMNGPDTNVQFYSKSIMVPEGQPLSQQGWGAYLEYMGDEGYDTALDWFVEIQLFGGKNSKIKVVPVDSTSFRSRDTLINMQLYASKGKSRTFPQEAFTFLDGMEQTMISAMPKNWDYGAYANYLDERQENWQQRYFGSHYQRLQKIKKQVDPQNIFAFPKGVEV</sequence>
<evidence type="ECO:0000256" key="3">
    <source>
        <dbReference type="ARBA" id="ARBA00022630"/>
    </source>
</evidence>
<evidence type="ECO:0000313" key="9">
    <source>
        <dbReference type="EMBL" id="KTB30630.1"/>
    </source>
</evidence>
<protein>
    <recommendedName>
        <fullName evidence="8">FAD-binding PCMH-type domain-containing protein</fullName>
    </recommendedName>
</protein>
<feature type="domain" description="FAD-binding PCMH-type" evidence="8">
    <location>
        <begin position="594"/>
        <end position="763"/>
    </location>
</feature>
<accession>A0A0W0F2T9</accession>
<gene>
    <name evidence="9" type="ORF">WG66_16783</name>
</gene>
<comment type="similarity">
    <text evidence="2">Belongs to the oxygen-dependent FAD-linked oxidoreductase family.</text>
</comment>
<dbReference type="InterPro" id="IPR050416">
    <property type="entry name" value="FAD-linked_Oxidoreductase"/>
</dbReference>
<keyword evidence="3" id="KW-0285">Flavoprotein</keyword>
<dbReference type="GO" id="GO:0016491">
    <property type="term" value="F:oxidoreductase activity"/>
    <property type="evidence" value="ECO:0007669"/>
    <property type="project" value="UniProtKB-KW"/>
</dbReference>
<evidence type="ECO:0000256" key="6">
    <source>
        <dbReference type="SAM" id="MobiDB-lite"/>
    </source>
</evidence>
<dbReference type="InterPro" id="IPR036318">
    <property type="entry name" value="FAD-bd_PCMH-like_sf"/>
</dbReference>
<dbReference type="eggNOG" id="ENOG502QVGN">
    <property type="taxonomic scope" value="Eukaryota"/>
</dbReference>
<keyword evidence="4" id="KW-0274">FAD</keyword>
<feature type="region of interest" description="Disordered" evidence="6">
    <location>
        <begin position="492"/>
        <end position="521"/>
    </location>
</feature>
<dbReference type="Gene3D" id="3.30.465.10">
    <property type="match status" value="2"/>
</dbReference>
<comment type="caution">
    <text evidence="9">The sequence shown here is derived from an EMBL/GenBank/DDBJ whole genome shotgun (WGS) entry which is preliminary data.</text>
</comment>
<keyword evidence="7" id="KW-0732">Signal</keyword>
<dbReference type="PANTHER" id="PTHR42973:SF39">
    <property type="entry name" value="FAD-BINDING PCMH-TYPE DOMAIN-CONTAINING PROTEIN"/>
    <property type="match status" value="1"/>
</dbReference>
<reference evidence="9 10" key="1">
    <citation type="submission" date="2015-12" db="EMBL/GenBank/DDBJ databases">
        <title>Draft genome sequence of Moniliophthora roreri, the causal agent of frosty pod rot of cacao.</title>
        <authorList>
            <person name="Aime M.C."/>
            <person name="Diaz-Valderrama J.R."/>
            <person name="Kijpornyongpan T."/>
            <person name="Phillips-Mora W."/>
        </authorList>
    </citation>
    <scope>NUCLEOTIDE SEQUENCE [LARGE SCALE GENOMIC DNA]</scope>
    <source>
        <strain evidence="9 10">MCA 2952</strain>
    </source>
</reference>
<dbReference type="InterPro" id="IPR006094">
    <property type="entry name" value="Oxid_FAD_bind_N"/>
</dbReference>
<dbReference type="Pfam" id="PF08031">
    <property type="entry name" value="BBE"/>
    <property type="match status" value="2"/>
</dbReference>
<keyword evidence="5" id="KW-0560">Oxidoreductase</keyword>
<evidence type="ECO:0000256" key="7">
    <source>
        <dbReference type="SAM" id="SignalP"/>
    </source>
</evidence>
<organism evidence="9 10">
    <name type="scientific">Moniliophthora roreri</name>
    <name type="common">Frosty pod rot fungus</name>
    <name type="synonym">Monilia roreri</name>
    <dbReference type="NCBI Taxonomy" id="221103"/>
    <lineage>
        <taxon>Eukaryota</taxon>
        <taxon>Fungi</taxon>
        <taxon>Dikarya</taxon>
        <taxon>Basidiomycota</taxon>
        <taxon>Agaricomycotina</taxon>
        <taxon>Agaricomycetes</taxon>
        <taxon>Agaricomycetidae</taxon>
        <taxon>Agaricales</taxon>
        <taxon>Marasmiineae</taxon>
        <taxon>Marasmiaceae</taxon>
        <taxon>Moniliophthora</taxon>
    </lineage>
</organism>
<evidence type="ECO:0000256" key="1">
    <source>
        <dbReference type="ARBA" id="ARBA00001974"/>
    </source>
</evidence>
<dbReference type="EMBL" id="LATX01002374">
    <property type="protein sequence ID" value="KTB30630.1"/>
    <property type="molecule type" value="Genomic_DNA"/>
</dbReference>
<evidence type="ECO:0000259" key="8">
    <source>
        <dbReference type="PROSITE" id="PS51387"/>
    </source>
</evidence>
<dbReference type="InterPro" id="IPR006093">
    <property type="entry name" value="Oxy_OxRdtase_FAD_BS"/>
</dbReference>
<dbReference type="Pfam" id="PF01565">
    <property type="entry name" value="FAD_binding_4"/>
    <property type="match status" value="2"/>
</dbReference>
<comment type="cofactor">
    <cofactor evidence="1">
        <name>FAD</name>
        <dbReference type="ChEBI" id="CHEBI:57692"/>
    </cofactor>
</comment>
<feature type="chain" id="PRO_5006901401" description="FAD-binding PCMH-type domain-containing protein" evidence="7">
    <location>
        <begin position="18"/>
        <end position="1043"/>
    </location>
</feature>